<evidence type="ECO:0000313" key="2">
    <source>
        <dbReference type="EMBL" id="CAP21726.1"/>
    </source>
</evidence>
<proteinExistence type="predicted"/>
<dbReference type="EMBL" id="HE600987">
    <property type="protein sequence ID" value="CAP21726.1"/>
    <property type="molecule type" value="Genomic_DNA"/>
</dbReference>
<gene>
    <name evidence="2 4" type="ORF">CBG00288</name>
    <name evidence="2" type="ORF">CBG_00288</name>
</gene>
<evidence type="ECO:0000313" key="3">
    <source>
        <dbReference type="Proteomes" id="UP000008549"/>
    </source>
</evidence>
<dbReference type="RefSeq" id="XP_002638708.1">
    <property type="nucleotide sequence ID" value="XM_002638662.1"/>
</dbReference>
<dbReference type="GeneID" id="8580704"/>
<dbReference type="PANTHER" id="PTHR36936">
    <property type="entry name" value="PROTEIN CBG25168"/>
    <property type="match status" value="1"/>
</dbReference>
<organism evidence="2 3">
    <name type="scientific">Caenorhabditis briggsae</name>
    <dbReference type="NCBI Taxonomy" id="6238"/>
    <lineage>
        <taxon>Eukaryota</taxon>
        <taxon>Metazoa</taxon>
        <taxon>Ecdysozoa</taxon>
        <taxon>Nematoda</taxon>
        <taxon>Chromadorea</taxon>
        <taxon>Rhabditida</taxon>
        <taxon>Rhabditina</taxon>
        <taxon>Rhabditomorpha</taxon>
        <taxon>Rhabditoidea</taxon>
        <taxon>Rhabditidae</taxon>
        <taxon>Peloderinae</taxon>
        <taxon>Caenorhabditis</taxon>
    </lineage>
</organism>
<sequence length="1409" mass="165394">MTTKNTLFQFQNKPISLEDLEALYANGSVTPDDSISITERTRSVTYEISFLIYLYGEEHPFRRIPRPEISKNVGGAFGELGTFTEISIPFETIPLLSSYHGINKKKLEVEDIQLLKNLFEKLKDCKVCNHAILTKSFRKSLGHIFSEEHLSKLRGISNREINFYINTFGLESMIREQKIGNWQQVLALKNLSLVDFDIQSEIVPVALRESKISTLHQIFNSLDSKIWSTRIPPISKLPDTVVCVACSKLPNIFKLSNVEITAHLFSDSHLFYLIQFGFTQKDYDWWEQFLKNLAEFTVIQKKDTTTENGQRDAEELPESSEVSSGPIAIPKVIKASGKGSWQFQDYPLFHPNNQPDNNSITGQELIHEMEKLKKMITLEPMPEEYKEYFFFVNARFPKMGLRDRAAFCRFCDHIPLSPMAFFVHLFSDEHISNLSKFKISKSSFEFWANHLNHCRRIAAFRKSHEMSYLPLFDGDIWDSDKSRLEKEEIQSLVESFSNISEDDFINEKVYVSVIFRNPKFKDYCQACNTQMPLRIYHYAKHLYSEEHLSNIREVSQRDIDFWMHAFRIPAFEFMDPSLDETIIYKPIFDEIPLLETYGGPKKLNYSVIEQLVKLAENLKAGRGNEYLSNFYDMFAIPRRCNTCGIEFPNLFNNRKNIFPVTKHILSERHLKKLFGVPQAHVNFWINFLHLEVNEKKIRPVDKVRILSRKNTCPIPLIDFKLESDFMEQNERLPKIDWLYGIFEKIKEDELKNEPIKLGNTGKELVAQEVICYACERAKESFENNFQLVTHIFSRRHVNYLLKFGFSEKAFIWWKNTLESLVNPEDLKILEISGPIEEKPQSIQNEEAMSEALEKLKNCDIPRIPLLDKPEDGVEMSHSTRNPLWILGARIRERCTERQILRAQSMIFYEIRCTFCDENFQAIKLGNLLYTFWHIASRGHWEKMNYMAPTSELQYWKTWANCIIQDTIVENIPKVPMLDRPDSQPNEAVLWTCSYCSDLKLFVYFGTKLEAWDHITSDEHKEKMVNKCTEAELEYWKEWITNLEIMSMKYEKKDYDICQRLHGDIYDRQRNSPRVPLIDLPQPFDTKISRDRFKLVYNGNRELLSILKPCEITEKHVDVTCHHCPGSPKFATVWETMQHVFNEIHAQNINYIGTSKDFFHYKLLLKRVLVKQPLPEPREQTSIPKPTSKELCYKLEMCVLPLFPSPLFRETGKYCRGPTNRQILFIQSLRVREDVKFFEKPMKCLLCQLDMSNFSILDVARHAFSIKHLEKALSRCNMFFVEEFEWWMEKLKTSSNLIPSEPSESAEYYVGGLKTIIGNRYIPVFEKLTEKELNLISNVDEQKVRENEEVLLRRFGGCIYCDLWIPTPTDIFPHFFSEQHFEKVREHHPVKQFDVDDVMSLVKLCQKSDC</sequence>
<protein>
    <submittedName>
        <fullName evidence="2">Protein CBG00288</fullName>
    </submittedName>
</protein>
<evidence type="ECO:0000256" key="1">
    <source>
        <dbReference type="SAM" id="MobiDB-lite"/>
    </source>
</evidence>
<evidence type="ECO:0000313" key="4">
    <source>
        <dbReference type="WormBase" id="CBG00288"/>
    </source>
</evidence>
<dbReference type="OMA" id="PWIASDQ"/>
<dbReference type="HOGENOM" id="CLU_253793_0_0_1"/>
<accession>A8WMM1</accession>
<dbReference type="FunCoup" id="A8WMM1">
    <property type="interactions" value="709"/>
</dbReference>
<dbReference type="Proteomes" id="UP000008549">
    <property type="component" value="Unassembled WGS sequence"/>
</dbReference>
<dbReference type="InParanoid" id="A8WMM1"/>
<reference evidence="2 3" key="1">
    <citation type="journal article" date="2003" name="PLoS Biol.">
        <title>The genome sequence of Caenorhabditis briggsae: a platform for comparative genomics.</title>
        <authorList>
            <person name="Stein L.D."/>
            <person name="Bao Z."/>
            <person name="Blasiar D."/>
            <person name="Blumenthal T."/>
            <person name="Brent M.R."/>
            <person name="Chen N."/>
            <person name="Chinwalla A."/>
            <person name="Clarke L."/>
            <person name="Clee C."/>
            <person name="Coghlan A."/>
            <person name="Coulson A."/>
            <person name="D'Eustachio P."/>
            <person name="Fitch D.H."/>
            <person name="Fulton L.A."/>
            <person name="Fulton R.E."/>
            <person name="Griffiths-Jones S."/>
            <person name="Harris T.W."/>
            <person name="Hillier L.W."/>
            <person name="Kamath R."/>
            <person name="Kuwabara P.E."/>
            <person name="Mardis E.R."/>
            <person name="Marra M.A."/>
            <person name="Miner T.L."/>
            <person name="Minx P."/>
            <person name="Mullikin J.C."/>
            <person name="Plumb R.W."/>
            <person name="Rogers J."/>
            <person name="Schein J.E."/>
            <person name="Sohrmann M."/>
            <person name="Spieth J."/>
            <person name="Stajich J.E."/>
            <person name="Wei C."/>
            <person name="Willey D."/>
            <person name="Wilson R.K."/>
            <person name="Durbin R."/>
            <person name="Waterston R.H."/>
        </authorList>
    </citation>
    <scope>NUCLEOTIDE SEQUENCE [LARGE SCALE GENOMIC DNA]</scope>
    <source>
        <strain evidence="2 3">AF16</strain>
    </source>
</reference>
<keyword evidence="3" id="KW-1185">Reference proteome</keyword>
<name>A8WMM1_CAEBR</name>
<dbReference type="CTD" id="8580704"/>
<feature type="compositionally biased region" description="Basic and acidic residues" evidence="1">
    <location>
        <begin position="304"/>
        <end position="314"/>
    </location>
</feature>
<feature type="region of interest" description="Disordered" evidence="1">
    <location>
        <begin position="304"/>
        <end position="324"/>
    </location>
</feature>
<dbReference type="eggNOG" id="ENOG502TG9V">
    <property type="taxonomic scope" value="Eukaryota"/>
</dbReference>
<reference evidence="2 3" key="2">
    <citation type="journal article" date="2011" name="PLoS Genet.">
        <title>Caenorhabditis briggsae recombinant inbred line genotypes reveal inter-strain incompatibility and the evolution of recombination.</title>
        <authorList>
            <person name="Ross J.A."/>
            <person name="Koboldt D.C."/>
            <person name="Staisch J.E."/>
            <person name="Chamberlin H.M."/>
            <person name="Gupta B.P."/>
            <person name="Miller R.D."/>
            <person name="Baird S.E."/>
            <person name="Haag E.S."/>
        </authorList>
    </citation>
    <scope>NUCLEOTIDE SEQUENCE [LARGE SCALE GENOMIC DNA]</scope>
    <source>
        <strain evidence="2 3">AF16</strain>
    </source>
</reference>
<dbReference type="KEGG" id="cbr:CBG_00288"/>
<dbReference type="WormBase" id="CBG00288">
    <property type="protein sequence ID" value="CBP48015"/>
    <property type="gene ID" value="WBGene00023701"/>
</dbReference>
<dbReference type="PANTHER" id="PTHR36936:SF2">
    <property type="entry name" value="C2H2-TYPE DOMAIN-CONTAINING PROTEIN"/>
    <property type="match status" value="1"/>
</dbReference>